<dbReference type="Gene3D" id="3.40.50.300">
    <property type="entry name" value="P-loop containing nucleotide triphosphate hydrolases"/>
    <property type="match status" value="1"/>
</dbReference>
<dbReference type="SMART" id="SM00490">
    <property type="entry name" value="HELICc"/>
    <property type="match status" value="1"/>
</dbReference>
<dbReference type="GO" id="GO:0043138">
    <property type="term" value="F:3'-5' DNA helicase activity"/>
    <property type="evidence" value="ECO:0007669"/>
    <property type="project" value="TreeGrafter"/>
</dbReference>
<dbReference type="SUPFAM" id="SSF52540">
    <property type="entry name" value="P-loop containing nucleoside triphosphate hydrolases"/>
    <property type="match status" value="1"/>
</dbReference>
<evidence type="ECO:0000313" key="2">
    <source>
        <dbReference type="EMBL" id="ETR66956.1"/>
    </source>
</evidence>
<reference evidence="3" key="1">
    <citation type="submission" date="2012-11" db="EMBL/GenBank/DDBJ databases">
        <authorList>
            <person name="Lucero-Rivera Y.E."/>
            <person name="Tovar-Ramirez D."/>
        </authorList>
    </citation>
    <scope>NUCLEOTIDE SEQUENCE [LARGE SCALE GENOMIC DNA]</scope>
    <source>
        <strain evidence="3">Araruama</strain>
    </source>
</reference>
<dbReference type="GO" id="GO:0036297">
    <property type="term" value="P:interstrand cross-link repair"/>
    <property type="evidence" value="ECO:0007669"/>
    <property type="project" value="TreeGrafter"/>
</dbReference>
<dbReference type="PROSITE" id="PS51194">
    <property type="entry name" value="HELICASE_CTER"/>
    <property type="match status" value="1"/>
</dbReference>
<feature type="non-terminal residue" evidence="2">
    <location>
        <position position="450"/>
    </location>
</feature>
<dbReference type="AlphaFoldDB" id="A0A1V1NWU2"/>
<organism evidence="2 3">
    <name type="scientific">Candidatus Magnetoglobus multicellularis str. Araruama</name>
    <dbReference type="NCBI Taxonomy" id="890399"/>
    <lineage>
        <taxon>Bacteria</taxon>
        <taxon>Pseudomonadati</taxon>
        <taxon>Thermodesulfobacteriota</taxon>
        <taxon>Desulfobacteria</taxon>
        <taxon>Desulfobacterales</taxon>
        <taxon>Desulfobacteraceae</taxon>
        <taxon>Candidatus Magnetoglobus</taxon>
    </lineage>
</organism>
<gene>
    <name evidence="2" type="ORF">OMM_12135</name>
</gene>
<proteinExistence type="predicted"/>
<dbReference type="Proteomes" id="UP000189670">
    <property type="component" value="Unassembled WGS sequence"/>
</dbReference>
<dbReference type="GO" id="GO:0006289">
    <property type="term" value="P:nucleotide-excision repair"/>
    <property type="evidence" value="ECO:0007669"/>
    <property type="project" value="TreeGrafter"/>
</dbReference>
<comment type="caution">
    <text evidence="2">The sequence shown here is derived from an EMBL/GenBank/DDBJ whole genome shotgun (WGS) entry which is preliminary data.</text>
</comment>
<evidence type="ECO:0000313" key="3">
    <source>
        <dbReference type="Proteomes" id="UP000189670"/>
    </source>
</evidence>
<feature type="domain" description="Helicase C-terminal" evidence="1">
    <location>
        <begin position="150"/>
        <end position="321"/>
    </location>
</feature>
<dbReference type="PANTHER" id="PTHR47957">
    <property type="entry name" value="ATP-DEPENDENT HELICASE HRQ1"/>
    <property type="match status" value="1"/>
</dbReference>
<dbReference type="EMBL" id="ATBP01001640">
    <property type="protein sequence ID" value="ETR66956.1"/>
    <property type="molecule type" value="Genomic_DNA"/>
</dbReference>
<dbReference type="PANTHER" id="PTHR47957:SF3">
    <property type="entry name" value="ATP-DEPENDENT HELICASE HRQ1"/>
    <property type="match status" value="1"/>
</dbReference>
<dbReference type="InterPro" id="IPR027417">
    <property type="entry name" value="P-loop_NTPase"/>
</dbReference>
<evidence type="ECO:0000259" key="1">
    <source>
        <dbReference type="PROSITE" id="PS51194"/>
    </source>
</evidence>
<name>A0A1V1NWU2_9BACT</name>
<accession>A0A1V1NWU2</accession>
<sequence length="450" mass="52659">MFNKSLFFKDIPVLSQASMDKRIDILTQILNYFRTSYAIDHYKIVRDKAETENFIKLKLDDKKLWSLDKQERIETPYYLVLNKPGNARGLYTASMGARSNLGKYFKRLFSAYDLAFPGQDNYVIFMESICELLKKGNFLIKDSIRGSSGRVDAYRLRTDSIIWKPGDGKTILDDKIRMHLYKRISMKPNSFFQELYSFNFTAYDKQIIAREHTAQISNQDRIEREDDFRKGDISSLFCSPTMELGIDIDELNVVHMRNVPPNPTNYAQRSGRAGRSGQAAVVFTYCSSSSAHDRNYFKHKEQMVSGAVIPPRIDLINEELIRSHFNAYILMELSLNELNMSVDEVLDLTDPQNLPVKKNIIAFIEDQQKNWMPKWIHHFSITINDITDQLLNTSWFHEKWLEKQATTFVKRFDQSFNRWRFIYQNAVNMKNNAQLIIDDPTIKYESQEAK</sequence>
<dbReference type="Pfam" id="PF00271">
    <property type="entry name" value="Helicase_C"/>
    <property type="match status" value="1"/>
</dbReference>
<protein>
    <recommendedName>
        <fullName evidence="1">Helicase C-terminal domain-containing protein</fullName>
    </recommendedName>
</protein>
<dbReference type="InterPro" id="IPR001650">
    <property type="entry name" value="Helicase_C-like"/>
</dbReference>